<dbReference type="EMBL" id="CAXAMM010024758">
    <property type="protein sequence ID" value="CAK9055944.1"/>
    <property type="molecule type" value="Genomic_DNA"/>
</dbReference>
<evidence type="ECO:0000313" key="2">
    <source>
        <dbReference type="Proteomes" id="UP001642464"/>
    </source>
</evidence>
<keyword evidence="2" id="KW-1185">Reference proteome</keyword>
<organism evidence="1 2">
    <name type="scientific">Durusdinium trenchii</name>
    <dbReference type="NCBI Taxonomy" id="1381693"/>
    <lineage>
        <taxon>Eukaryota</taxon>
        <taxon>Sar</taxon>
        <taxon>Alveolata</taxon>
        <taxon>Dinophyceae</taxon>
        <taxon>Suessiales</taxon>
        <taxon>Symbiodiniaceae</taxon>
        <taxon>Durusdinium</taxon>
    </lineage>
</organism>
<dbReference type="Proteomes" id="UP001642464">
    <property type="component" value="Unassembled WGS sequence"/>
</dbReference>
<evidence type="ECO:0000313" key="1">
    <source>
        <dbReference type="EMBL" id="CAK9055944.1"/>
    </source>
</evidence>
<gene>
    <name evidence="1" type="ORF">SCF082_LOCUS30194</name>
</gene>
<protein>
    <submittedName>
        <fullName evidence="1">Uncharacterized protein</fullName>
    </submittedName>
</protein>
<sequence>MGCCQNKELYIVCSWDWDEGDHLAKGIWRQKHVDQFEVEEKLYKGEAEASSKRLVLEEESDLPQLRTPLHLTGTFAEWRTDFAPSRLRRVALEQDTLRLAMCLRLTSQSFSFQVVSPSKGWTWRLYPRDAQPIRFTHVSKEGKLVAGEANAVAVAVGDMRAGHGLNFHVVEQTGAVVTVWVEVPVSQEQDFLTVRFDSNRAVRVWYTLEDQGVQYEGGDGVDLEKYRWMGWSA</sequence>
<reference evidence="1 2" key="1">
    <citation type="submission" date="2024-02" db="EMBL/GenBank/DDBJ databases">
        <authorList>
            <person name="Chen Y."/>
            <person name="Shah S."/>
            <person name="Dougan E. K."/>
            <person name="Thang M."/>
            <person name="Chan C."/>
        </authorList>
    </citation>
    <scope>NUCLEOTIDE SEQUENCE [LARGE SCALE GENOMIC DNA]</scope>
</reference>
<comment type="caution">
    <text evidence="1">The sequence shown here is derived from an EMBL/GenBank/DDBJ whole genome shotgun (WGS) entry which is preliminary data.</text>
</comment>
<accession>A0ABP0N0W3</accession>
<proteinExistence type="predicted"/>
<name>A0ABP0N0W3_9DINO</name>